<dbReference type="EMBL" id="DF830078">
    <property type="protein sequence ID" value="GAK65954.1"/>
    <property type="molecule type" value="Genomic_DNA"/>
</dbReference>
<feature type="region of interest" description="Disordered" evidence="1">
    <location>
        <begin position="18"/>
        <end position="54"/>
    </location>
</feature>
<sequence length="325" mass="36508">MALGGIAAALSFASPTSLARPCSAAPKRSRGPRAQNAETRARDGTKGPGARLSSATQAQLFPSQLPIFASSNHPSSIAAMNPLISTSYPATVTPHSYPHVSFAPGTHFVFREGECLDPWVASDDDVDHKFCSNSVFARILESQLFINNTNSLLLHFKCLPRSTERSHTAPNWVYYNQEYNWILDLFCLLDYQVMPIPADPLAQFKLVTADGKERLPRPPIKIRIAAMRSDISQLSELLRRDFCTELRPDKILEHVPAFFRQRYRVIGAIQKLYTQHAAMLSPDDNIFFFRKCKVCALYDPQIIRFSQDLHAVFLRTFHGEDISPV</sequence>
<keyword evidence="2" id="KW-0732">Signal</keyword>
<feature type="signal peptide" evidence="2">
    <location>
        <begin position="1"/>
        <end position="19"/>
    </location>
</feature>
<dbReference type="GeneID" id="26304994"/>
<dbReference type="RefSeq" id="XP_014655632.1">
    <property type="nucleotide sequence ID" value="XM_014800146.1"/>
</dbReference>
<name>A0A081CH08_PSEA2</name>
<evidence type="ECO:0000313" key="3">
    <source>
        <dbReference type="EMBL" id="GAK65954.1"/>
    </source>
</evidence>
<evidence type="ECO:0000313" key="4">
    <source>
        <dbReference type="Proteomes" id="UP000053758"/>
    </source>
</evidence>
<keyword evidence="4" id="KW-1185">Reference proteome</keyword>
<dbReference type="HOGENOM" id="CLU_855289_0_0_1"/>
<organism evidence="3">
    <name type="scientific">Pseudozyma antarctica</name>
    <name type="common">Yeast</name>
    <name type="synonym">Candida antarctica</name>
    <dbReference type="NCBI Taxonomy" id="84753"/>
    <lineage>
        <taxon>Eukaryota</taxon>
        <taxon>Fungi</taxon>
        <taxon>Dikarya</taxon>
        <taxon>Basidiomycota</taxon>
        <taxon>Ustilaginomycotina</taxon>
        <taxon>Ustilaginomycetes</taxon>
        <taxon>Ustilaginales</taxon>
        <taxon>Ustilaginaceae</taxon>
        <taxon>Moesziomyces</taxon>
    </lineage>
</organism>
<protein>
    <submittedName>
        <fullName evidence="3">Uncharacterized protein</fullName>
    </submittedName>
</protein>
<feature type="chain" id="PRO_5001755731" evidence="2">
    <location>
        <begin position="20"/>
        <end position="325"/>
    </location>
</feature>
<dbReference type="Proteomes" id="UP000053758">
    <property type="component" value="Unassembled WGS sequence"/>
</dbReference>
<gene>
    <name evidence="3" type="ORF">PAN0_011c4176</name>
</gene>
<proteinExistence type="predicted"/>
<accession>A0A081CH08</accession>
<reference evidence="3" key="1">
    <citation type="submission" date="2014-07" db="EMBL/GenBank/DDBJ databases">
        <title>Draft genome sequence of the yeast Pseudozyma antarctica JCM 10317 known as a producer of lipase B which used in a wide range of industrial applications.</title>
        <authorList>
            <person name="Morita T."/>
            <person name="Saika A."/>
            <person name="Koike H."/>
        </authorList>
    </citation>
    <scope>NUCLEOTIDE SEQUENCE</scope>
    <source>
        <strain evidence="3">JCM 10317</strain>
    </source>
</reference>
<evidence type="ECO:0000256" key="2">
    <source>
        <dbReference type="SAM" id="SignalP"/>
    </source>
</evidence>
<evidence type="ECO:0000256" key="1">
    <source>
        <dbReference type="SAM" id="MobiDB-lite"/>
    </source>
</evidence>
<dbReference type="AlphaFoldDB" id="A0A081CH08"/>